<feature type="compositionally biased region" description="Basic and acidic residues" evidence="1">
    <location>
        <begin position="181"/>
        <end position="197"/>
    </location>
</feature>
<feature type="compositionally biased region" description="Basic and acidic residues" evidence="1">
    <location>
        <begin position="211"/>
        <end position="257"/>
    </location>
</feature>
<dbReference type="Proteomes" id="UP000093757">
    <property type="component" value="Unassembled WGS sequence"/>
</dbReference>
<evidence type="ECO:0000256" key="1">
    <source>
        <dbReference type="SAM" id="MobiDB-lite"/>
    </source>
</evidence>
<feature type="region of interest" description="Disordered" evidence="1">
    <location>
        <begin position="162"/>
        <end position="259"/>
    </location>
</feature>
<dbReference type="OrthoDB" id="3541690at2"/>
<dbReference type="EMBL" id="MAEM01000439">
    <property type="protein sequence ID" value="OBR99556.1"/>
    <property type="molecule type" value="Genomic_DNA"/>
</dbReference>
<protein>
    <submittedName>
        <fullName evidence="2">Uncharacterized protein</fullName>
    </submittedName>
</protein>
<organism evidence="2 3">
    <name type="scientific">Mycobacterium gordonae</name>
    <dbReference type="NCBI Taxonomy" id="1778"/>
    <lineage>
        <taxon>Bacteria</taxon>
        <taxon>Bacillati</taxon>
        <taxon>Actinomycetota</taxon>
        <taxon>Actinomycetes</taxon>
        <taxon>Mycobacteriales</taxon>
        <taxon>Mycobacteriaceae</taxon>
        <taxon>Mycobacterium</taxon>
    </lineage>
</organism>
<sequence>MADDELNALYWVPPDQFTAERTKLSAEAKQLGDPAAAKRISAARKPTTAAWIVNRLVIGHQEARTRLAELGDGLRTAHAEMDGVRIRELSARQHHLINELTEAAFDAAEVKNPSSAVRDDVGGTLQAAIADPEVRARLGRLAKAERWSGFGDFGDSAVVSATTGSKRTAKTAKPVSPSKATQRDEEAEAARRERDKLTAAVAAAEQAASRADSELADRRADRDAARTRRDEAATALSKAERAVADAERNYEKARQVGREAAQALKELRAQLKRT</sequence>
<reference evidence="2 3" key="1">
    <citation type="submission" date="2016-06" db="EMBL/GenBank/DDBJ databases">
        <authorList>
            <person name="Kjaerup R.B."/>
            <person name="Dalgaard T.S."/>
            <person name="Juul-Madsen H.R."/>
        </authorList>
    </citation>
    <scope>NUCLEOTIDE SEQUENCE [LARGE SCALE GENOMIC DNA]</scope>
    <source>
        <strain evidence="2 3">1245752.6</strain>
    </source>
</reference>
<proteinExistence type="predicted"/>
<name>A0A1A6BB18_MYCGO</name>
<accession>A0A1A6BB18</accession>
<comment type="caution">
    <text evidence="2">The sequence shown here is derived from an EMBL/GenBank/DDBJ whole genome shotgun (WGS) entry which is preliminary data.</text>
</comment>
<evidence type="ECO:0000313" key="3">
    <source>
        <dbReference type="Proteomes" id="UP000093757"/>
    </source>
</evidence>
<evidence type="ECO:0000313" key="2">
    <source>
        <dbReference type="EMBL" id="OBR99556.1"/>
    </source>
</evidence>
<dbReference type="RefSeq" id="WP_065136059.1">
    <property type="nucleotide sequence ID" value="NZ_MAEM01000439.1"/>
</dbReference>
<dbReference type="AlphaFoldDB" id="A0A1A6BB18"/>
<gene>
    <name evidence="2" type="ORF">A9W98_29670</name>
</gene>
<feature type="compositionally biased region" description="Low complexity" evidence="1">
    <location>
        <begin position="199"/>
        <end position="210"/>
    </location>
</feature>